<protein>
    <submittedName>
        <fullName evidence="2">Uncharacterized protein</fullName>
    </submittedName>
</protein>
<evidence type="ECO:0000256" key="1">
    <source>
        <dbReference type="SAM" id="MobiDB-lite"/>
    </source>
</evidence>
<evidence type="ECO:0000313" key="2">
    <source>
        <dbReference type="EMBL" id="RAQ95321.1"/>
    </source>
</evidence>
<name>A0A328VEQ5_9CHLR</name>
<proteinExistence type="predicted"/>
<evidence type="ECO:0000313" key="3">
    <source>
        <dbReference type="Proteomes" id="UP000248706"/>
    </source>
</evidence>
<dbReference type="Proteomes" id="UP000248706">
    <property type="component" value="Unassembled WGS sequence"/>
</dbReference>
<dbReference type="RefSeq" id="WP_112427955.1">
    <property type="nucleotide sequence ID" value="NZ_MCIF01000002.1"/>
</dbReference>
<organism evidence="2 3">
    <name type="scientific">Thermogemmatispora tikiterensis</name>
    <dbReference type="NCBI Taxonomy" id="1825093"/>
    <lineage>
        <taxon>Bacteria</taxon>
        <taxon>Bacillati</taxon>
        <taxon>Chloroflexota</taxon>
        <taxon>Ktedonobacteria</taxon>
        <taxon>Thermogemmatisporales</taxon>
        <taxon>Thermogemmatisporaceae</taxon>
        <taxon>Thermogemmatispora</taxon>
    </lineage>
</organism>
<dbReference type="OrthoDB" id="163932at2"/>
<accession>A0A328VEQ5</accession>
<gene>
    <name evidence="2" type="ORF">A4R35_07220</name>
</gene>
<feature type="region of interest" description="Disordered" evidence="1">
    <location>
        <begin position="48"/>
        <end position="69"/>
    </location>
</feature>
<sequence length="69" mass="7696">MPTSQDQENETLRRCPRCGGLLYKPLGSSFYWHADSNHPPCDITNIAESSFKPRSAEAENPAEGRESSK</sequence>
<keyword evidence="3" id="KW-1185">Reference proteome</keyword>
<reference evidence="2 3" key="1">
    <citation type="submission" date="2016-08" db="EMBL/GenBank/DDBJ databases">
        <title>Analysis of Carbohydrate Active Enzymes in Thermogemmatispora T81 Reveals Carbohydrate Degradation Ability.</title>
        <authorList>
            <person name="Tomazini A."/>
            <person name="Lal S."/>
            <person name="Stott M."/>
            <person name="Henrissat B."/>
            <person name="Polikarpov I."/>
            <person name="Sparling R."/>
            <person name="Levin D.B."/>
        </authorList>
    </citation>
    <scope>NUCLEOTIDE SEQUENCE [LARGE SCALE GENOMIC DNA]</scope>
    <source>
        <strain evidence="2 3">T81</strain>
    </source>
</reference>
<comment type="caution">
    <text evidence="2">The sequence shown here is derived from an EMBL/GenBank/DDBJ whole genome shotgun (WGS) entry which is preliminary data.</text>
</comment>
<feature type="compositionally biased region" description="Basic and acidic residues" evidence="1">
    <location>
        <begin position="54"/>
        <end position="69"/>
    </location>
</feature>
<dbReference type="EMBL" id="MCIF01000002">
    <property type="protein sequence ID" value="RAQ95321.1"/>
    <property type="molecule type" value="Genomic_DNA"/>
</dbReference>
<dbReference type="AlphaFoldDB" id="A0A328VEQ5"/>